<dbReference type="RefSeq" id="WP_006179467.1">
    <property type="nucleotide sequence ID" value="NC_019962.1"/>
</dbReference>
<dbReference type="AlphaFoldDB" id="L0JL97"/>
<feature type="region of interest" description="Disordered" evidence="1">
    <location>
        <begin position="25"/>
        <end position="47"/>
    </location>
</feature>
<evidence type="ECO:0000313" key="3">
    <source>
        <dbReference type="EMBL" id="ELY81727.1"/>
    </source>
</evidence>
<keyword evidence="5" id="KW-1185">Reference proteome</keyword>
<evidence type="ECO:0000313" key="2">
    <source>
        <dbReference type="EMBL" id="AGB31337.1"/>
    </source>
</evidence>
<dbReference type="HOGENOM" id="CLU_170810_0_0_2"/>
<evidence type="ECO:0000256" key="1">
    <source>
        <dbReference type="SAM" id="MobiDB-lite"/>
    </source>
</evidence>
<proteinExistence type="predicted"/>
<dbReference type="Proteomes" id="UP000010843">
    <property type="component" value="Chromosome"/>
</dbReference>
<reference evidence="2" key="1">
    <citation type="submission" date="2012-02" db="EMBL/GenBank/DDBJ databases">
        <title>Complete sequence of chromosome of Natrinema pellirubrum DSM 15624.</title>
        <authorList>
            <consortium name="US DOE Joint Genome Institute"/>
            <person name="Lucas S."/>
            <person name="Han J."/>
            <person name="Lapidus A."/>
            <person name="Cheng J.-F."/>
            <person name="Goodwin L."/>
            <person name="Pitluck S."/>
            <person name="Peters L."/>
            <person name="Teshima H."/>
            <person name="Detter J.C."/>
            <person name="Han C."/>
            <person name="Tapia R."/>
            <person name="Land M."/>
            <person name="Hauser L."/>
            <person name="Kyrpides N."/>
            <person name="Ivanova N."/>
            <person name="Pagani I."/>
            <person name="Sproer C."/>
            <person name="Anderson I."/>
            <person name="Woyke T."/>
        </authorList>
    </citation>
    <scope>NUCLEOTIDE SEQUENCE</scope>
    <source>
        <strain evidence="2">DSM 15624</strain>
    </source>
</reference>
<gene>
    <name evidence="2" type="ordered locus">Natpe_1434</name>
    <name evidence="3" type="ORF">C488_00779</name>
</gene>
<reference evidence="4" key="2">
    <citation type="submission" date="2012-02" db="EMBL/GenBank/DDBJ databases">
        <title>Complete sequence of chromosome of Natrinema pellirubrum DSM 15624.</title>
        <authorList>
            <person name="Lucas S."/>
            <person name="Han J."/>
            <person name="Lapidus A."/>
            <person name="Cheng J.-F."/>
            <person name="Goodwin L."/>
            <person name="Pitluck S."/>
            <person name="Peters L."/>
            <person name="Teshima H."/>
            <person name="Detter J.C."/>
            <person name="Han C."/>
            <person name="Tapia R."/>
            <person name="Land M."/>
            <person name="Hauser L."/>
            <person name="Kyrpides N."/>
            <person name="Ivanova N."/>
            <person name="Pagani I."/>
            <person name="Sproer C."/>
            <person name="Anderson I."/>
            <person name="Woyke T."/>
        </authorList>
    </citation>
    <scope>NUCLEOTIDE SEQUENCE [LARGE SCALE GENOMIC DNA]</scope>
    <source>
        <strain evidence="4">DSM 15624 / JCM 10476 / NCIMB 786</strain>
    </source>
</reference>
<evidence type="ECO:0000313" key="5">
    <source>
        <dbReference type="Proteomes" id="UP000011593"/>
    </source>
</evidence>
<dbReference type="STRING" id="797303.Natpe_1434"/>
<organism evidence="2 4">
    <name type="scientific">Natrinema pellirubrum (strain DSM 15624 / CIP 106293 / JCM 10476 / NCIMB 786 / 157)</name>
    <dbReference type="NCBI Taxonomy" id="797303"/>
    <lineage>
        <taxon>Archaea</taxon>
        <taxon>Methanobacteriati</taxon>
        <taxon>Methanobacteriota</taxon>
        <taxon>Stenosarchaea group</taxon>
        <taxon>Halobacteria</taxon>
        <taxon>Halobacteriales</taxon>
        <taxon>Natrialbaceae</taxon>
        <taxon>Natrinema</taxon>
    </lineage>
</organism>
<accession>L0JL97</accession>
<dbReference type="EMBL" id="CP003372">
    <property type="protein sequence ID" value="AGB31337.1"/>
    <property type="molecule type" value="Genomic_DNA"/>
</dbReference>
<protein>
    <recommendedName>
        <fullName evidence="6">DUF3006 domain-containing protein</fullName>
    </recommendedName>
</protein>
<evidence type="ECO:0008006" key="6">
    <source>
        <dbReference type="Google" id="ProtNLM"/>
    </source>
</evidence>
<evidence type="ECO:0000313" key="4">
    <source>
        <dbReference type="Proteomes" id="UP000010843"/>
    </source>
</evidence>
<name>L0JL97_NATP1</name>
<dbReference type="Proteomes" id="UP000011593">
    <property type="component" value="Unassembled WGS sequence"/>
</dbReference>
<dbReference type="EMBL" id="AOIE01000004">
    <property type="protein sequence ID" value="ELY81727.1"/>
    <property type="molecule type" value="Genomic_DNA"/>
</dbReference>
<dbReference type="PATRIC" id="fig|797303.5.peg.159"/>
<dbReference type="KEGG" id="npe:Natpe_1434"/>
<feature type="region of interest" description="Disordered" evidence="1">
    <location>
        <begin position="89"/>
        <end position="114"/>
    </location>
</feature>
<dbReference type="eggNOG" id="arCOG06330">
    <property type="taxonomic scope" value="Archaea"/>
</dbReference>
<sequence length="114" mass="12330">MSETYTGVLDRIVDGEQAVLLLEDDGDDDGAAENVSGEAPRDRTAGGRPTVVDELVVGVDALPAAGRHEGAVFDVRVETDGTLLEATYRADAEGERRESARERFDRLSERLPDE</sequence>
<dbReference type="OrthoDB" id="299121at2157"/>
<dbReference type="GeneID" id="14334597"/>
<reference evidence="3 5" key="3">
    <citation type="journal article" date="2014" name="PLoS Genet.">
        <title>Phylogenetically driven sequencing of extremely halophilic archaea reveals strategies for static and dynamic osmo-response.</title>
        <authorList>
            <person name="Becker E.A."/>
            <person name="Seitzer P.M."/>
            <person name="Tritt A."/>
            <person name="Larsen D."/>
            <person name="Krusor M."/>
            <person name="Yao A.I."/>
            <person name="Wu D."/>
            <person name="Madern D."/>
            <person name="Eisen J.A."/>
            <person name="Darling A.E."/>
            <person name="Facciotti M.T."/>
        </authorList>
    </citation>
    <scope>NUCLEOTIDE SEQUENCE [LARGE SCALE GENOMIC DNA]</scope>
    <source>
        <strain evidence="3 5">DSM 15624</strain>
    </source>
</reference>